<dbReference type="InterPro" id="IPR020845">
    <property type="entry name" value="AMP-binding_CS"/>
</dbReference>
<feature type="domain" description="AMP-dependent synthetase/ligase" evidence="1">
    <location>
        <begin position="161"/>
        <end position="485"/>
    </location>
</feature>
<proteinExistence type="predicted"/>
<name>A0A158JM97_9BURK</name>
<dbReference type="PANTHER" id="PTHR45527">
    <property type="entry name" value="NONRIBOSOMAL PEPTIDE SYNTHETASE"/>
    <property type="match status" value="1"/>
</dbReference>
<gene>
    <name evidence="2" type="ORF">AWB68_04011</name>
</gene>
<dbReference type="GO" id="GO:0005737">
    <property type="term" value="C:cytoplasm"/>
    <property type="evidence" value="ECO:0007669"/>
    <property type="project" value="TreeGrafter"/>
</dbReference>
<keyword evidence="3" id="KW-1185">Reference proteome</keyword>
<comment type="caution">
    <text evidence="2">The sequence shown here is derived from an EMBL/GenBank/DDBJ whole genome shotgun (WGS) entry which is preliminary data.</text>
</comment>
<evidence type="ECO:0000313" key="2">
    <source>
        <dbReference type="EMBL" id="SAL70006.1"/>
    </source>
</evidence>
<dbReference type="GO" id="GO:0031177">
    <property type="term" value="F:phosphopantetheine binding"/>
    <property type="evidence" value="ECO:0007669"/>
    <property type="project" value="TreeGrafter"/>
</dbReference>
<evidence type="ECO:0000259" key="1">
    <source>
        <dbReference type="Pfam" id="PF00501"/>
    </source>
</evidence>
<dbReference type="SUPFAM" id="SSF56801">
    <property type="entry name" value="Acetyl-CoA synthetase-like"/>
    <property type="match status" value="1"/>
</dbReference>
<dbReference type="PROSITE" id="PS00455">
    <property type="entry name" value="AMP_BINDING"/>
    <property type="match status" value="1"/>
</dbReference>
<dbReference type="Pfam" id="PF00501">
    <property type="entry name" value="AMP-binding"/>
    <property type="match status" value="1"/>
</dbReference>
<protein>
    <submittedName>
        <fullName evidence="2">Non-ribosomal peptide synthetase</fullName>
    </submittedName>
</protein>
<dbReference type="AlphaFoldDB" id="A0A158JM97"/>
<dbReference type="Gene3D" id="3.40.50.980">
    <property type="match status" value="2"/>
</dbReference>
<dbReference type="InterPro" id="IPR000873">
    <property type="entry name" value="AMP-dep_synth/lig_dom"/>
</dbReference>
<dbReference type="PANTHER" id="PTHR45527:SF1">
    <property type="entry name" value="FATTY ACID SYNTHASE"/>
    <property type="match status" value="1"/>
</dbReference>
<dbReference type="GO" id="GO:0044550">
    <property type="term" value="P:secondary metabolite biosynthetic process"/>
    <property type="evidence" value="ECO:0007669"/>
    <property type="project" value="TreeGrafter"/>
</dbReference>
<organism evidence="2 3">
    <name type="scientific">Caballeronia choica</name>
    <dbReference type="NCBI Taxonomy" id="326476"/>
    <lineage>
        <taxon>Bacteria</taxon>
        <taxon>Pseudomonadati</taxon>
        <taxon>Pseudomonadota</taxon>
        <taxon>Betaproteobacteria</taxon>
        <taxon>Burkholderiales</taxon>
        <taxon>Burkholderiaceae</taxon>
        <taxon>Caballeronia</taxon>
    </lineage>
</organism>
<accession>A0A158JM97</accession>
<sequence length="499" mass="53529">MSKHVMLIDAALSHAVAHLADTQRTTQEVVWATGFDILLHLLGYPFQELDADRCFAELVRNCASRQGASAAVATGWDITVSGGQRDVQVVLHLPANLAGDDPSRHGAWLLSLVGRLIDSPATPVKQFDVLGLDEVAVQLERARGSRATYPRDARIEALCFDRAASDPHKIAVIDGSIELTFAQLCERAEMLAAELRDLGVETGESVVLLMPRSASIVVAALAVLRTGGVYVPVDPEYPHERIRYLLEDSGARYLVRQAGGAAIETGVAAMVLELDCLGALEHVCACPNQRPARRIAAAPDPAFQPAYLMYTSGSTGQPKGVPVSHRGVVRLAYGLDDLTLDTSTVMLYAGAVGFDSTVFEMWCALIHGGCLCIATRNDLLDSDSLKVLLVRHKVNTLFMTPALFAMHADREATLFAPLRQIVLGGDRFPVRQAEIVARACPDLVFANGYGPTENTVFSTMCQVVPSAASAVSIGRPIGHSTAYVLLTGAPNSALRVIRV</sequence>
<evidence type="ECO:0000313" key="3">
    <source>
        <dbReference type="Proteomes" id="UP000054770"/>
    </source>
</evidence>
<dbReference type="EMBL" id="FCON02000044">
    <property type="protein sequence ID" value="SAL70006.1"/>
    <property type="molecule type" value="Genomic_DNA"/>
</dbReference>
<dbReference type="Proteomes" id="UP000054770">
    <property type="component" value="Unassembled WGS sequence"/>
</dbReference>
<dbReference type="GO" id="GO:0043041">
    <property type="term" value="P:amino acid activation for nonribosomal peptide biosynthetic process"/>
    <property type="evidence" value="ECO:0007669"/>
    <property type="project" value="TreeGrafter"/>
</dbReference>
<reference evidence="2" key="1">
    <citation type="submission" date="2016-01" db="EMBL/GenBank/DDBJ databases">
        <authorList>
            <person name="Peeters C."/>
        </authorList>
    </citation>
    <scope>NUCLEOTIDE SEQUENCE [LARGE SCALE GENOMIC DNA]</scope>
    <source>
        <strain evidence="2">LMG 22940</strain>
    </source>
</reference>